<protein>
    <submittedName>
        <fullName evidence="3">Uncharacterized protein</fullName>
    </submittedName>
</protein>
<feature type="region of interest" description="Disordered" evidence="1">
    <location>
        <begin position="1"/>
        <end position="36"/>
    </location>
</feature>
<evidence type="ECO:0000256" key="1">
    <source>
        <dbReference type="SAM" id="MobiDB-lite"/>
    </source>
</evidence>
<organism evidence="3 4">
    <name type="scientific">Polarella glacialis</name>
    <name type="common">Dinoflagellate</name>
    <dbReference type="NCBI Taxonomy" id="89957"/>
    <lineage>
        <taxon>Eukaryota</taxon>
        <taxon>Sar</taxon>
        <taxon>Alveolata</taxon>
        <taxon>Dinophyceae</taxon>
        <taxon>Suessiales</taxon>
        <taxon>Suessiaceae</taxon>
        <taxon>Polarella</taxon>
    </lineage>
</organism>
<comment type="caution">
    <text evidence="3">The sequence shown here is derived from an EMBL/GenBank/DDBJ whole genome shotgun (WGS) entry which is preliminary data.</text>
</comment>
<proteinExistence type="predicted"/>
<reference evidence="3" key="1">
    <citation type="submission" date="2021-02" db="EMBL/GenBank/DDBJ databases">
        <authorList>
            <person name="Dougan E. K."/>
            <person name="Rhodes N."/>
            <person name="Thang M."/>
            <person name="Chan C."/>
        </authorList>
    </citation>
    <scope>NUCLEOTIDE SEQUENCE</scope>
</reference>
<dbReference type="AlphaFoldDB" id="A0A813HBH5"/>
<keyword evidence="2" id="KW-1133">Transmembrane helix</keyword>
<feature type="non-terminal residue" evidence="3">
    <location>
        <position position="1"/>
    </location>
</feature>
<accession>A0A813HBH5</accession>
<keyword evidence="2" id="KW-0812">Transmembrane</keyword>
<feature type="compositionally biased region" description="Polar residues" evidence="1">
    <location>
        <begin position="1"/>
        <end position="10"/>
    </location>
</feature>
<evidence type="ECO:0000313" key="4">
    <source>
        <dbReference type="Proteomes" id="UP000654075"/>
    </source>
</evidence>
<evidence type="ECO:0000256" key="2">
    <source>
        <dbReference type="SAM" id="Phobius"/>
    </source>
</evidence>
<name>A0A813HBH5_POLGL</name>
<feature type="transmembrane region" description="Helical" evidence="2">
    <location>
        <begin position="214"/>
        <end position="247"/>
    </location>
</feature>
<dbReference type="EMBL" id="CAJNNV010031215">
    <property type="protein sequence ID" value="CAE8635024.1"/>
    <property type="molecule type" value="Genomic_DNA"/>
</dbReference>
<sequence>LKGGQLQSPHRTAPRPRHLPPLNPRRQPEQQPRSRLHQEVQDLSRVVCEEHLGHGSVGLELLAARMREGCDIQAAELQLAWSVPRGLPRAEAMKRLVRRFEALGLRDEWLAAVIGVLDRARLAGCACDATDLWAAALLIMKHEEAENEVGILRDTVARLAGVDELAPSDANQEFWNRVMAREIRLCVSLDFRLAVPTSLDLARSPTLSSLLSSLLLLLLSLLVLSLLLWSLLLLWLLLLWLLWLLLLFRSCRHHPFVLQTWFA</sequence>
<evidence type="ECO:0000313" key="3">
    <source>
        <dbReference type="EMBL" id="CAE8635024.1"/>
    </source>
</evidence>
<keyword evidence="2" id="KW-0472">Membrane</keyword>
<gene>
    <name evidence="3" type="ORF">PGLA1383_LOCUS50635</name>
</gene>
<dbReference type="Proteomes" id="UP000654075">
    <property type="component" value="Unassembled WGS sequence"/>
</dbReference>
<keyword evidence="4" id="KW-1185">Reference proteome</keyword>